<evidence type="ECO:0000256" key="5">
    <source>
        <dbReference type="ARBA" id="ARBA00047475"/>
    </source>
</evidence>
<dbReference type="GO" id="GO:0015020">
    <property type="term" value="F:glucuronosyltransferase activity"/>
    <property type="evidence" value="ECO:0007669"/>
    <property type="project" value="UniProtKB-EC"/>
</dbReference>
<accession>A0AAN5CRX4</accession>
<feature type="transmembrane region" description="Helical" evidence="7">
    <location>
        <begin position="360"/>
        <end position="391"/>
    </location>
</feature>
<evidence type="ECO:0000256" key="2">
    <source>
        <dbReference type="ARBA" id="ARBA00022676"/>
    </source>
</evidence>
<keyword evidence="7" id="KW-0812">Transmembrane</keyword>
<name>A0AAN5CRX4_9BILA</name>
<comment type="similarity">
    <text evidence="1 6">Belongs to the UDP-glycosyltransferase family.</text>
</comment>
<protein>
    <recommendedName>
        <fullName evidence="7">UDP-glucuronosyltransferase</fullName>
        <ecNumber evidence="7">2.4.1.17</ecNumber>
    </recommendedName>
</protein>
<dbReference type="AlphaFoldDB" id="A0AAN5CRX4"/>
<dbReference type="PANTHER" id="PTHR48043:SF23">
    <property type="entry name" value="UDP-GLUCURONOSYLTRANSFERASE"/>
    <property type="match status" value="1"/>
</dbReference>
<organism evidence="8 9">
    <name type="scientific">Pristionchus mayeri</name>
    <dbReference type="NCBI Taxonomy" id="1317129"/>
    <lineage>
        <taxon>Eukaryota</taxon>
        <taxon>Metazoa</taxon>
        <taxon>Ecdysozoa</taxon>
        <taxon>Nematoda</taxon>
        <taxon>Chromadorea</taxon>
        <taxon>Rhabditida</taxon>
        <taxon>Rhabditina</taxon>
        <taxon>Diplogasteromorpha</taxon>
        <taxon>Diplogasteroidea</taxon>
        <taxon>Neodiplogasteridae</taxon>
        <taxon>Pristionchus</taxon>
    </lineage>
</organism>
<sequence length="402" mass="45914">PELLERLRAEKFDAAYSEFFHYCAPVLFRMLGIDKFAITDSVAMNDAWFYYTQTPSNPSYVPTMMGTIGGERMSFFERAHNAYIYSLMDYFYKENARLFQQELAKKFPDLPPVRDLMGENSLVFVNSEPLVDFPRPTSSRIIDIGGITVASEHGPLEKKWSDMLGLRPRTIFLSFGTVAKAYLMPEQYMRTIIQVLKKFPEVTFIMKYEKPTNNISAGVPNLIEATWVPQRELLHDPRLSAFITHCGQGSTTEAIDAGIPIIVIPVLADQYRNAHQVVRSGTGIVLEKAQLNSIEPLEAAIREILENPRWISSCIFSKKFNNHSLNPSRWIFVKNMEFLAKHGPLRQLDHHGRHLNFFQYYLLDVIGVVLFVASLITALLICVAIRVVLFVRSIVVVKRKSD</sequence>
<dbReference type="Pfam" id="PF00201">
    <property type="entry name" value="UDPGT"/>
    <property type="match status" value="1"/>
</dbReference>
<keyword evidence="3 6" id="KW-0808">Transferase</keyword>
<keyword evidence="7" id="KW-0472">Membrane</keyword>
<keyword evidence="2 6" id="KW-0328">Glycosyltransferase</keyword>
<evidence type="ECO:0000256" key="4">
    <source>
        <dbReference type="ARBA" id="ARBA00022729"/>
    </source>
</evidence>
<keyword evidence="7" id="KW-1133">Transmembrane helix</keyword>
<comment type="caution">
    <text evidence="8">The sequence shown here is derived from an EMBL/GenBank/DDBJ whole genome shotgun (WGS) entry which is preliminary data.</text>
</comment>
<comment type="subcellular location">
    <subcellularLocation>
        <location evidence="7">Membrane</location>
        <topology evidence="7">Single-pass membrane protein</topology>
    </subcellularLocation>
</comment>
<keyword evidence="9" id="KW-1185">Reference proteome</keyword>
<dbReference type="InterPro" id="IPR050271">
    <property type="entry name" value="UDP-glycosyltransferase"/>
</dbReference>
<dbReference type="SUPFAM" id="SSF53756">
    <property type="entry name" value="UDP-Glycosyltransferase/glycogen phosphorylase"/>
    <property type="match status" value="1"/>
</dbReference>
<feature type="non-terminal residue" evidence="8">
    <location>
        <position position="1"/>
    </location>
</feature>
<dbReference type="EMBL" id="BTRK01000004">
    <property type="protein sequence ID" value="GMR49656.1"/>
    <property type="molecule type" value="Genomic_DNA"/>
</dbReference>
<dbReference type="InterPro" id="IPR035595">
    <property type="entry name" value="UDP_glycos_trans_CS"/>
</dbReference>
<reference evidence="9" key="1">
    <citation type="submission" date="2022-10" db="EMBL/GenBank/DDBJ databases">
        <title>Genome assembly of Pristionchus species.</title>
        <authorList>
            <person name="Yoshida K."/>
            <person name="Sommer R.J."/>
        </authorList>
    </citation>
    <scope>NUCLEOTIDE SEQUENCE [LARGE SCALE GENOMIC DNA]</scope>
    <source>
        <strain evidence="9">RS5460</strain>
    </source>
</reference>
<dbReference type="FunFam" id="3.40.50.2000:FF:000201">
    <property type="entry name" value="UDP-glucuronosyltransferase"/>
    <property type="match status" value="1"/>
</dbReference>
<gene>
    <name evidence="8" type="ORF">PMAYCL1PPCAC_19851</name>
</gene>
<dbReference type="InterPro" id="IPR002213">
    <property type="entry name" value="UDP_glucos_trans"/>
</dbReference>
<evidence type="ECO:0000313" key="9">
    <source>
        <dbReference type="Proteomes" id="UP001328107"/>
    </source>
</evidence>
<comment type="catalytic activity">
    <reaction evidence="5 7">
        <text>glucuronate acceptor + UDP-alpha-D-glucuronate = acceptor beta-D-glucuronoside + UDP + H(+)</text>
        <dbReference type="Rhea" id="RHEA:21032"/>
        <dbReference type="ChEBI" id="CHEBI:15378"/>
        <dbReference type="ChEBI" id="CHEBI:58052"/>
        <dbReference type="ChEBI" id="CHEBI:58223"/>
        <dbReference type="ChEBI" id="CHEBI:132367"/>
        <dbReference type="ChEBI" id="CHEBI:132368"/>
        <dbReference type="EC" id="2.4.1.17"/>
    </reaction>
</comment>
<evidence type="ECO:0000256" key="6">
    <source>
        <dbReference type="RuleBase" id="RU003718"/>
    </source>
</evidence>
<proteinExistence type="inferred from homology"/>
<dbReference type="Gene3D" id="3.40.50.2000">
    <property type="entry name" value="Glycogen Phosphorylase B"/>
    <property type="match status" value="1"/>
</dbReference>
<evidence type="ECO:0000256" key="3">
    <source>
        <dbReference type="ARBA" id="ARBA00022679"/>
    </source>
</evidence>
<evidence type="ECO:0000256" key="1">
    <source>
        <dbReference type="ARBA" id="ARBA00009995"/>
    </source>
</evidence>
<dbReference type="GO" id="GO:0016020">
    <property type="term" value="C:membrane"/>
    <property type="evidence" value="ECO:0007669"/>
    <property type="project" value="UniProtKB-SubCell"/>
</dbReference>
<dbReference type="EC" id="2.4.1.17" evidence="7"/>
<evidence type="ECO:0000256" key="7">
    <source>
        <dbReference type="RuleBase" id="RU362059"/>
    </source>
</evidence>
<dbReference type="CDD" id="cd03784">
    <property type="entry name" value="GT1_Gtf-like"/>
    <property type="match status" value="1"/>
</dbReference>
<keyword evidence="4" id="KW-0732">Signal</keyword>
<dbReference type="PANTHER" id="PTHR48043">
    <property type="entry name" value="EG:EG0003.4 PROTEIN-RELATED"/>
    <property type="match status" value="1"/>
</dbReference>
<evidence type="ECO:0000313" key="8">
    <source>
        <dbReference type="EMBL" id="GMR49656.1"/>
    </source>
</evidence>
<dbReference type="PROSITE" id="PS00375">
    <property type="entry name" value="UDPGT"/>
    <property type="match status" value="1"/>
</dbReference>
<dbReference type="Proteomes" id="UP001328107">
    <property type="component" value="Unassembled WGS sequence"/>
</dbReference>